<name>D2V4U9_NAEGR</name>
<dbReference type="KEGG" id="ngr:NAEGRDRAFT_46721"/>
<dbReference type="EMBL" id="GG738852">
    <property type="protein sequence ID" value="EFC47996.1"/>
    <property type="molecule type" value="Genomic_DNA"/>
</dbReference>
<dbReference type="AlphaFoldDB" id="D2V4U9"/>
<feature type="coiled-coil region" evidence="1">
    <location>
        <begin position="244"/>
        <end position="292"/>
    </location>
</feature>
<evidence type="ECO:0000256" key="1">
    <source>
        <dbReference type="SAM" id="Coils"/>
    </source>
</evidence>
<feature type="compositionally biased region" description="Basic and acidic residues" evidence="2">
    <location>
        <begin position="181"/>
        <end position="190"/>
    </location>
</feature>
<keyword evidence="1" id="KW-0175">Coiled coil</keyword>
<dbReference type="Gene3D" id="1.20.5.340">
    <property type="match status" value="1"/>
</dbReference>
<evidence type="ECO:0000313" key="4">
    <source>
        <dbReference type="Proteomes" id="UP000006671"/>
    </source>
</evidence>
<organism evidence="4">
    <name type="scientific">Naegleria gruberi</name>
    <name type="common">Amoeba</name>
    <dbReference type="NCBI Taxonomy" id="5762"/>
    <lineage>
        <taxon>Eukaryota</taxon>
        <taxon>Discoba</taxon>
        <taxon>Heterolobosea</taxon>
        <taxon>Tetramitia</taxon>
        <taxon>Eutetramitia</taxon>
        <taxon>Vahlkampfiidae</taxon>
        <taxon>Naegleria</taxon>
    </lineage>
</organism>
<evidence type="ECO:0000256" key="2">
    <source>
        <dbReference type="SAM" id="MobiDB-lite"/>
    </source>
</evidence>
<dbReference type="RefSeq" id="XP_002680740.1">
    <property type="nucleotide sequence ID" value="XM_002680694.1"/>
</dbReference>
<protein>
    <submittedName>
        <fullName evidence="3">Predicted protein</fullName>
    </submittedName>
</protein>
<gene>
    <name evidence="3" type="ORF">NAEGRDRAFT_46721</name>
</gene>
<dbReference type="SUPFAM" id="SSF57997">
    <property type="entry name" value="Tropomyosin"/>
    <property type="match status" value="1"/>
</dbReference>
<dbReference type="OrthoDB" id="10677712at2759"/>
<sequence length="476" mass="55265">MSELTKLFEDENLKKNISSLLFFMSEVEKIVENPTSYDLHIALYMGVEKLKDFRLRTKQYKFWKFENVIPLDVYTVTSKECILDAKLTKNVICTELMEEESEKARAELLQNEDSKQKNSGKNKKNSLTSKERKKTSSTDNSKLATPERREDVSKESRSNSKEKKEKECSKPNVSTTIVPVRENESIPKTDSVRKEITGSLHTNEQEGNPLPLATTSIDTQLILKVMNRRFDAIEGEFGAFKTGFDELEKRFGALEERFGVLEERFDVLEERFDVLEEKFDVLEKRFDTMENRISSAIGMLYEMSLEQMLKDEGFEVECNVVYDEKKFGPQFDKLKKAKTLKNTWNNCLRNLEQQKRISTTQRYSLSFYSPSIEFNFIVRDNERVTTLVVEASTNNLTGNALIVKMLQLERQVRFFQACNCNNLDYVAFISPSLFTNTNAEMSKLITEFPGVFENLKNYKAKGRLFFNRKGARLKIE</sequence>
<reference evidence="3 4" key="1">
    <citation type="journal article" date="2010" name="Cell">
        <title>The genome of Naegleria gruberi illuminates early eukaryotic versatility.</title>
        <authorList>
            <person name="Fritz-Laylin L.K."/>
            <person name="Prochnik S.E."/>
            <person name="Ginger M.L."/>
            <person name="Dacks J.B."/>
            <person name="Carpenter M.L."/>
            <person name="Field M.C."/>
            <person name="Kuo A."/>
            <person name="Paredez A."/>
            <person name="Chapman J."/>
            <person name="Pham J."/>
            <person name="Shu S."/>
            <person name="Neupane R."/>
            <person name="Cipriano M."/>
            <person name="Mancuso J."/>
            <person name="Tu H."/>
            <person name="Salamov A."/>
            <person name="Lindquist E."/>
            <person name="Shapiro H."/>
            <person name="Lucas S."/>
            <person name="Grigoriev I.V."/>
            <person name="Cande W.Z."/>
            <person name="Fulton C."/>
            <person name="Rokhsar D.S."/>
            <person name="Dawson S.C."/>
        </authorList>
    </citation>
    <scope>NUCLEOTIDE SEQUENCE [LARGE SCALE GENOMIC DNA]</scope>
    <source>
        <strain evidence="3 4">NEG-M</strain>
    </source>
</reference>
<keyword evidence="4" id="KW-1185">Reference proteome</keyword>
<dbReference type="OMA" id="ICTELME"/>
<accession>D2V4U9</accession>
<feature type="region of interest" description="Disordered" evidence="2">
    <location>
        <begin position="104"/>
        <end position="190"/>
    </location>
</feature>
<dbReference type="GeneID" id="8849614"/>
<dbReference type="InParanoid" id="D2V4U9"/>
<dbReference type="VEuPathDB" id="AmoebaDB:NAEGRDRAFT_46721"/>
<proteinExistence type="predicted"/>
<dbReference type="Proteomes" id="UP000006671">
    <property type="component" value="Unassembled WGS sequence"/>
</dbReference>
<feature type="compositionally biased region" description="Basic and acidic residues" evidence="2">
    <location>
        <begin position="145"/>
        <end position="169"/>
    </location>
</feature>
<evidence type="ECO:0000313" key="3">
    <source>
        <dbReference type="EMBL" id="EFC47996.1"/>
    </source>
</evidence>
<feature type="compositionally biased region" description="Basic and acidic residues" evidence="2">
    <location>
        <begin position="104"/>
        <end position="116"/>
    </location>
</feature>